<dbReference type="KEGG" id="celz:E5225_16355"/>
<dbReference type="Pfam" id="PF00355">
    <property type="entry name" value="Rieske"/>
    <property type="match status" value="1"/>
</dbReference>
<feature type="domain" description="Rieske" evidence="10">
    <location>
        <begin position="39"/>
        <end position="132"/>
    </location>
</feature>
<keyword evidence="4" id="KW-0479">Metal-binding</keyword>
<dbReference type="PANTHER" id="PTHR10134">
    <property type="entry name" value="CYTOCHROME B-C1 COMPLEX SUBUNIT RIESKE, MITOCHONDRIAL"/>
    <property type="match status" value="1"/>
</dbReference>
<dbReference type="SUPFAM" id="SSF50022">
    <property type="entry name" value="ISP domain"/>
    <property type="match status" value="1"/>
</dbReference>
<dbReference type="InterPro" id="IPR017941">
    <property type="entry name" value="Rieske_2Fe-2S"/>
</dbReference>
<evidence type="ECO:0000259" key="10">
    <source>
        <dbReference type="PROSITE" id="PS51296"/>
    </source>
</evidence>
<keyword evidence="5" id="KW-0408">Iron</keyword>
<dbReference type="GO" id="GO:0016705">
    <property type="term" value="F:oxidoreductase activity, acting on paired donors, with incorporation or reduction of molecular oxygen"/>
    <property type="evidence" value="ECO:0007669"/>
    <property type="project" value="UniProtKB-ARBA"/>
</dbReference>
<name>A0A4P7SNR2_9CELL</name>
<evidence type="ECO:0000256" key="3">
    <source>
        <dbReference type="ARBA" id="ARBA00022714"/>
    </source>
</evidence>
<evidence type="ECO:0000313" key="12">
    <source>
        <dbReference type="Proteomes" id="UP000296469"/>
    </source>
</evidence>
<proteinExistence type="predicted"/>
<protein>
    <recommendedName>
        <fullName evidence="2">Cytochrome bc1 complex Rieske iron-sulfur subunit</fullName>
    </recommendedName>
    <alternativeName>
        <fullName evidence="8">Cytochrome bc1 reductase complex subunit QcrA</fullName>
    </alternativeName>
</protein>
<accession>A0A4P7SNR2</accession>
<evidence type="ECO:0000256" key="5">
    <source>
        <dbReference type="ARBA" id="ARBA00023004"/>
    </source>
</evidence>
<dbReference type="EMBL" id="CP039291">
    <property type="protein sequence ID" value="QCB95488.1"/>
    <property type="molecule type" value="Genomic_DNA"/>
</dbReference>
<dbReference type="GO" id="GO:0051537">
    <property type="term" value="F:2 iron, 2 sulfur cluster binding"/>
    <property type="evidence" value="ECO:0007669"/>
    <property type="project" value="UniProtKB-KW"/>
</dbReference>
<comment type="function">
    <text evidence="1">Iron-sulfur subunit of the cytochrome bc1 complex, an essential component of the respiratory electron transport chain required for ATP synthesis. The bc1 complex catalyzes the oxidation of menaquinol and the reduction of cytochrome c in the respiratory chain. The bc1 complex operates through a Q-cycle mechanism that couples electron transfer to generation of the proton gradient that drives ATP synthesis.</text>
</comment>
<dbReference type="Gene3D" id="2.102.10.10">
    <property type="entry name" value="Rieske [2Fe-2S] iron-sulphur domain"/>
    <property type="match status" value="1"/>
</dbReference>
<reference evidence="11 12" key="1">
    <citation type="submission" date="2019-04" db="EMBL/GenBank/DDBJ databases">
        <title>Isolation and identification of Cellulomonas shaoxiangyii sp. Nov. isolated from feces of the Tibetan antelopes (Pantholops hodgsonii) in the Qinghai-Tibet plateau of China.</title>
        <authorList>
            <person name="Tian Z."/>
        </authorList>
    </citation>
    <scope>NUCLEOTIDE SEQUENCE [LARGE SCALE GENOMIC DNA]</scope>
    <source>
        <strain evidence="11 12">Z28</strain>
    </source>
</reference>
<keyword evidence="7" id="KW-1015">Disulfide bond</keyword>
<dbReference type="PROSITE" id="PS51296">
    <property type="entry name" value="RIESKE"/>
    <property type="match status" value="1"/>
</dbReference>
<keyword evidence="6" id="KW-0411">Iron-sulfur</keyword>
<dbReference type="AlphaFoldDB" id="A0A4P7SNR2"/>
<keyword evidence="3" id="KW-0001">2Fe-2S</keyword>
<dbReference type="GO" id="GO:0016020">
    <property type="term" value="C:membrane"/>
    <property type="evidence" value="ECO:0007669"/>
    <property type="project" value="InterPro"/>
</dbReference>
<evidence type="ECO:0000313" key="11">
    <source>
        <dbReference type="EMBL" id="QCB95488.1"/>
    </source>
</evidence>
<evidence type="ECO:0000256" key="2">
    <source>
        <dbReference type="ARBA" id="ARBA00015816"/>
    </source>
</evidence>
<evidence type="ECO:0000256" key="8">
    <source>
        <dbReference type="ARBA" id="ARBA00029586"/>
    </source>
</evidence>
<evidence type="ECO:0000256" key="1">
    <source>
        <dbReference type="ARBA" id="ARBA00002494"/>
    </source>
</evidence>
<dbReference type="PRINTS" id="PR00162">
    <property type="entry name" value="RIESKE"/>
</dbReference>
<dbReference type="Proteomes" id="UP000296469">
    <property type="component" value="Chromosome"/>
</dbReference>
<organism evidence="11 12">
    <name type="scientific">Cellulomonas shaoxiangyii</name>
    <dbReference type="NCBI Taxonomy" id="2566013"/>
    <lineage>
        <taxon>Bacteria</taxon>
        <taxon>Bacillati</taxon>
        <taxon>Actinomycetota</taxon>
        <taxon>Actinomycetes</taxon>
        <taxon>Micrococcales</taxon>
        <taxon>Cellulomonadaceae</taxon>
        <taxon>Cellulomonas</taxon>
    </lineage>
</organism>
<evidence type="ECO:0000256" key="7">
    <source>
        <dbReference type="ARBA" id="ARBA00023157"/>
    </source>
</evidence>
<dbReference type="InterPro" id="IPR036922">
    <property type="entry name" value="Rieske_2Fe-2S_sf"/>
</dbReference>
<dbReference type="GO" id="GO:0046872">
    <property type="term" value="F:metal ion binding"/>
    <property type="evidence" value="ECO:0007669"/>
    <property type="project" value="UniProtKB-KW"/>
</dbReference>
<sequence length="136" mass="12654">MGAATLGAAAVGVLAACGGGTGADGPGTAAGGATAGPDGALASVDDVPVGGALLVTGPDGTPLLLTQPAAGTVVGLSAVCTHQGCTVVPGDEELECPCHRSVFTLEGEPVSGPATEPLPPFPVTVRDDGSIVAAGA</sequence>
<keyword evidence="12" id="KW-1185">Reference proteome</keyword>
<comment type="cofactor">
    <cofactor evidence="9">
        <name>[2Fe-2S] cluster</name>
        <dbReference type="ChEBI" id="CHEBI:190135"/>
    </cofactor>
</comment>
<dbReference type="InterPro" id="IPR005805">
    <property type="entry name" value="Rieske_Fe-S_prot_C"/>
</dbReference>
<evidence type="ECO:0000256" key="6">
    <source>
        <dbReference type="ARBA" id="ARBA00023014"/>
    </source>
</evidence>
<dbReference type="InterPro" id="IPR014349">
    <property type="entry name" value="Rieske_Fe-S_prot"/>
</dbReference>
<gene>
    <name evidence="11" type="ORF">E5225_16355</name>
</gene>
<dbReference type="CDD" id="cd03467">
    <property type="entry name" value="Rieske"/>
    <property type="match status" value="1"/>
</dbReference>
<evidence type="ECO:0000256" key="4">
    <source>
        <dbReference type="ARBA" id="ARBA00022723"/>
    </source>
</evidence>
<evidence type="ECO:0000256" key="9">
    <source>
        <dbReference type="ARBA" id="ARBA00034078"/>
    </source>
</evidence>
<dbReference type="GO" id="GO:0004497">
    <property type="term" value="F:monooxygenase activity"/>
    <property type="evidence" value="ECO:0007669"/>
    <property type="project" value="UniProtKB-ARBA"/>
</dbReference>